<dbReference type="Pfam" id="PF23397">
    <property type="entry name" value="DUF7104"/>
    <property type="match status" value="1"/>
</dbReference>
<reference evidence="1 2" key="1">
    <citation type="submission" date="2021-07" db="EMBL/GenBank/DDBJ databases">
        <title>Genome data of Colletotrichum spaethianum.</title>
        <authorList>
            <person name="Utami Y.D."/>
            <person name="Hiruma K."/>
        </authorList>
    </citation>
    <scope>NUCLEOTIDE SEQUENCE [LARGE SCALE GENOMIC DNA]</scope>
    <source>
        <strain evidence="1 2">MAFF 242679</strain>
    </source>
</reference>
<comment type="caution">
    <text evidence="1">The sequence shown here is derived from an EMBL/GenBank/DDBJ whole genome shotgun (WGS) entry which is preliminary data.</text>
</comment>
<protein>
    <submittedName>
        <fullName evidence="1">Uncharacterized protein</fullName>
    </submittedName>
</protein>
<dbReference type="InterPro" id="IPR055530">
    <property type="entry name" value="DUF7104"/>
</dbReference>
<evidence type="ECO:0000313" key="1">
    <source>
        <dbReference type="EMBL" id="GJC90549.1"/>
    </source>
</evidence>
<dbReference type="AlphaFoldDB" id="A0AA37LZN9"/>
<evidence type="ECO:0000313" key="2">
    <source>
        <dbReference type="Proteomes" id="UP001055172"/>
    </source>
</evidence>
<accession>A0AA37LZN9</accession>
<dbReference type="EMBL" id="BPPX01000056">
    <property type="protein sequence ID" value="GJC90549.1"/>
    <property type="molecule type" value="Genomic_DNA"/>
</dbReference>
<keyword evidence="2" id="KW-1185">Reference proteome</keyword>
<organism evidence="1 2">
    <name type="scientific">Colletotrichum liriopes</name>
    <dbReference type="NCBI Taxonomy" id="708192"/>
    <lineage>
        <taxon>Eukaryota</taxon>
        <taxon>Fungi</taxon>
        <taxon>Dikarya</taxon>
        <taxon>Ascomycota</taxon>
        <taxon>Pezizomycotina</taxon>
        <taxon>Sordariomycetes</taxon>
        <taxon>Hypocreomycetidae</taxon>
        <taxon>Glomerellales</taxon>
        <taxon>Glomerellaceae</taxon>
        <taxon>Colletotrichum</taxon>
        <taxon>Colletotrichum spaethianum species complex</taxon>
    </lineage>
</organism>
<proteinExistence type="predicted"/>
<sequence>MALLLDKCGDEVYITEDVFKAAAGTALRFGHVVLLSKMAAHPLSKRLQGIATWSADESGFRRVEAQTKDVKALPFCGRRDAWLHAGMFLVVGR</sequence>
<dbReference type="Proteomes" id="UP001055172">
    <property type="component" value="Unassembled WGS sequence"/>
</dbReference>
<name>A0AA37LZN9_9PEZI</name>
<gene>
    <name evidence="1" type="ORF">ColLi_13387</name>
</gene>